<feature type="transmembrane region" description="Helical" evidence="1">
    <location>
        <begin position="13"/>
        <end position="33"/>
    </location>
</feature>
<keyword evidence="1" id="KW-1133">Transmembrane helix</keyword>
<evidence type="ECO:0000313" key="2">
    <source>
        <dbReference type="EMBL" id="OAD52489.1"/>
    </source>
</evidence>
<evidence type="ECO:0000313" key="3">
    <source>
        <dbReference type="Proteomes" id="UP000250275"/>
    </source>
</evidence>
<reference evidence="2 3" key="1">
    <citation type="submission" date="2015-07" db="EMBL/GenBank/DDBJ databases">
        <title>The genome of Eufriesea mexicana.</title>
        <authorList>
            <person name="Pan H."/>
            <person name="Kapheim K."/>
        </authorList>
    </citation>
    <scope>NUCLEOTIDE SEQUENCE [LARGE SCALE GENOMIC DNA]</scope>
    <source>
        <strain evidence="2">0111107269</strain>
        <tissue evidence="2">Whole body</tissue>
    </source>
</reference>
<keyword evidence="1" id="KW-0812">Transmembrane</keyword>
<organism evidence="2 3">
    <name type="scientific">Eufriesea mexicana</name>
    <dbReference type="NCBI Taxonomy" id="516756"/>
    <lineage>
        <taxon>Eukaryota</taxon>
        <taxon>Metazoa</taxon>
        <taxon>Ecdysozoa</taxon>
        <taxon>Arthropoda</taxon>
        <taxon>Hexapoda</taxon>
        <taxon>Insecta</taxon>
        <taxon>Pterygota</taxon>
        <taxon>Neoptera</taxon>
        <taxon>Endopterygota</taxon>
        <taxon>Hymenoptera</taxon>
        <taxon>Apocrita</taxon>
        <taxon>Aculeata</taxon>
        <taxon>Apoidea</taxon>
        <taxon>Anthophila</taxon>
        <taxon>Apidae</taxon>
        <taxon>Eufriesea</taxon>
    </lineage>
</organism>
<proteinExistence type="predicted"/>
<accession>A0A310SDX6</accession>
<keyword evidence="3" id="KW-1185">Reference proteome</keyword>
<evidence type="ECO:0000256" key="1">
    <source>
        <dbReference type="SAM" id="Phobius"/>
    </source>
</evidence>
<dbReference type="OrthoDB" id="5464at2759"/>
<dbReference type="Proteomes" id="UP000250275">
    <property type="component" value="Unassembled WGS sequence"/>
</dbReference>
<sequence length="143" mass="16081">NTPLQRTNQSTSIYCYSVVIGATVPLLTFLTLNTRRQGMAFLRTVPRCSAAKKLRKYLPLPVGFLENVTKPLVQLVQVHEREYTSTTADGKPAVRQIDPLDLNFNDPIAAFKSKTLKELIRAYVVYQLCSIGYIVENNMKVSS</sequence>
<protein>
    <submittedName>
        <fullName evidence="2">Proline dehydrogenase 1, mitochondrial</fullName>
    </submittedName>
</protein>
<gene>
    <name evidence="2" type="ORF">WN48_01290</name>
</gene>
<keyword evidence="1" id="KW-0472">Membrane</keyword>
<feature type="non-terminal residue" evidence="2">
    <location>
        <position position="143"/>
    </location>
</feature>
<dbReference type="AlphaFoldDB" id="A0A310SDX6"/>
<feature type="non-terminal residue" evidence="2">
    <location>
        <position position="1"/>
    </location>
</feature>
<name>A0A310SDX6_9HYME</name>
<dbReference type="EMBL" id="KQ772169">
    <property type="protein sequence ID" value="OAD52489.1"/>
    <property type="molecule type" value="Genomic_DNA"/>
</dbReference>